<name>A0ABP9B840_9GAMM</name>
<dbReference type="EMBL" id="BAABJE010000007">
    <property type="protein sequence ID" value="GAA4791979.1"/>
    <property type="molecule type" value="Genomic_DNA"/>
</dbReference>
<evidence type="ECO:0000313" key="3">
    <source>
        <dbReference type="EMBL" id="GAA4791979.1"/>
    </source>
</evidence>
<dbReference type="InterPro" id="IPR001375">
    <property type="entry name" value="Peptidase_S9_cat"/>
</dbReference>
<dbReference type="Proteomes" id="UP001499959">
    <property type="component" value="Unassembled WGS sequence"/>
</dbReference>
<organism evidence="3 4">
    <name type="scientific">Lysobacter hankyongensis</name>
    <dbReference type="NCBI Taxonomy" id="1176535"/>
    <lineage>
        <taxon>Bacteria</taxon>
        <taxon>Pseudomonadati</taxon>
        <taxon>Pseudomonadota</taxon>
        <taxon>Gammaproteobacteria</taxon>
        <taxon>Lysobacterales</taxon>
        <taxon>Lysobacteraceae</taxon>
        <taxon>Lysobacter</taxon>
    </lineage>
</organism>
<keyword evidence="4" id="KW-1185">Reference proteome</keyword>
<evidence type="ECO:0000313" key="4">
    <source>
        <dbReference type="Proteomes" id="UP001499959"/>
    </source>
</evidence>
<dbReference type="PANTHER" id="PTHR42776">
    <property type="entry name" value="SERINE PEPTIDASE S9 FAMILY MEMBER"/>
    <property type="match status" value="1"/>
</dbReference>
<protein>
    <submittedName>
        <fullName evidence="3">S9 family peptidase</fullName>
    </submittedName>
</protein>
<gene>
    <name evidence="3" type="ORF">GCM10023307_16630</name>
</gene>
<dbReference type="RefSeq" id="WP_345302858.1">
    <property type="nucleotide sequence ID" value="NZ_BAABJE010000007.1"/>
</dbReference>
<dbReference type="Pfam" id="PF00326">
    <property type="entry name" value="Peptidase_S9"/>
    <property type="match status" value="1"/>
</dbReference>
<dbReference type="SUPFAM" id="SSF53474">
    <property type="entry name" value="alpha/beta-Hydrolases"/>
    <property type="match status" value="1"/>
</dbReference>
<comment type="caution">
    <text evidence="3">The sequence shown here is derived from an EMBL/GenBank/DDBJ whole genome shotgun (WGS) entry which is preliminary data.</text>
</comment>
<dbReference type="PANTHER" id="PTHR42776:SF27">
    <property type="entry name" value="DIPEPTIDYL PEPTIDASE FAMILY MEMBER 6"/>
    <property type="match status" value="1"/>
</dbReference>
<dbReference type="Gene3D" id="3.40.50.1820">
    <property type="entry name" value="alpha/beta hydrolase"/>
    <property type="match status" value="1"/>
</dbReference>
<feature type="domain" description="Peptidase S9 prolyl oligopeptidase catalytic" evidence="2">
    <location>
        <begin position="383"/>
        <end position="593"/>
    </location>
</feature>
<keyword evidence="1" id="KW-0378">Hydrolase</keyword>
<evidence type="ECO:0000259" key="2">
    <source>
        <dbReference type="Pfam" id="PF00326"/>
    </source>
</evidence>
<accession>A0ABP9B840</accession>
<proteinExistence type="predicted"/>
<dbReference type="InterPro" id="IPR029058">
    <property type="entry name" value="AB_hydrolase_fold"/>
</dbReference>
<evidence type="ECO:0000256" key="1">
    <source>
        <dbReference type="ARBA" id="ARBA00022801"/>
    </source>
</evidence>
<reference evidence="4" key="1">
    <citation type="journal article" date="2019" name="Int. J. Syst. Evol. Microbiol.">
        <title>The Global Catalogue of Microorganisms (GCM) 10K type strain sequencing project: providing services to taxonomists for standard genome sequencing and annotation.</title>
        <authorList>
            <consortium name="The Broad Institute Genomics Platform"/>
            <consortium name="The Broad Institute Genome Sequencing Center for Infectious Disease"/>
            <person name="Wu L."/>
            <person name="Ma J."/>
        </authorList>
    </citation>
    <scope>NUCLEOTIDE SEQUENCE [LARGE SCALE GENOMIC DNA]</scope>
    <source>
        <strain evidence="4">JCM 18204</strain>
    </source>
</reference>
<dbReference type="SUPFAM" id="SSF82171">
    <property type="entry name" value="DPP6 N-terminal domain-like"/>
    <property type="match status" value="1"/>
</dbReference>
<sequence>MKISPNGRYVAATVREQDRKHPRVLLAIIDRETNTPVRVLDPEEKSEIGRVWWVGDDRLFVQTRWRGDMFQQYYTDPRVVAINVDGTGKRIIYDAIVDTLVDDDEHMLVERCAKSTTRGCLSYVQKVGTRGGVGGPRIVDAPAVGASFFTDNAGRVLFAHATDDNRNQRVWIRRGERWEIFNDESQSGVEIALIGVSRDDAQVFMQVERRDGPDRIERLTLATGERTVAMSDPKLDPAFVVWSADGRQPIGAAYGLGVPRARFWDPADPDAKLLRGMEAAFPQDAVAFIDGSRDGRHVVVKVWSDRDPGSFYMLDRDTRRMDLLAREKPWLDPEALARNEPIAFTTRDGIELHGYLTLPLAAASPPPLVVMPHGGPFGVRDEWAYDEESQLLAANGYAVLRVNYRGSDGFGRAFERAGHRQWGLKIMDDIVDATRWATASGRVDPARVCLWGTSFGGYASLMGVAREPDLFRCAISTAGATNLVVTRKWGDTQRTAWGRRYLDEAVGDDEQALFEQSPVRHVDRIRAPLLLVHGQHDDRVSFEHARAMVAAMEKARKPVDTLFFTDETHGIYGEENRREYYDRVLAFLRTHLATR</sequence>